<gene>
    <name evidence="1" type="ORF">ACFQVD_44750</name>
</gene>
<organism evidence="1 2">
    <name type="scientific">Streptosporangium amethystogenes subsp. fukuiense</name>
    <dbReference type="NCBI Taxonomy" id="698418"/>
    <lineage>
        <taxon>Bacteria</taxon>
        <taxon>Bacillati</taxon>
        <taxon>Actinomycetota</taxon>
        <taxon>Actinomycetes</taxon>
        <taxon>Streptosporangiales</taxon>
        <taxon>Streptosporangiaceae</taxon>
        <taxon>Streptosporangium</taxon>
    </lineage>
</organism>
<sequence>MARHDLEFIEREDGSTAVVITFPGNHIGADAAVMSDWFDTLLWALDGLRSGRWDTPGRETVREIGTALSALEHRLAPRLAGLRDALIRSHYAAGGSHADLAAALDVSARSTAQGIRDRLPHPPTTWERWARGTDFRQPGTPIQIRADVLPGRGATGRRRCPDCERSDGYHDNHCLSLPTPPAPSA</sequence>
<dbReference type="RefSeq" id="WP_386369036.1">
    <property type="nucleotide sequence ID" value="NZ_JBHTEE010000002.1"/>
</dbReference>
<keyword evidence="2" id="KW-1185">Reference proteome</keyword>
<evidence type="ECO:0000313" key="2">
    <source>
        <dbReference type="Proteomes" id="UP001596514"/>
    </source>
</evidence>
<dbReference type="Proteomes" id="UP001596514">
    <property type="component" value="Unassembled WGS sequence"/>
</dbReference>
<protein>
    <submittedName>
        <fullName evidence="1">Uncharacterized protein</fullName>
    </submittedName>
</protein>
<reference evidence="2" key="1">
    <citation type="journal article" date="2019" name="Int. J. Syst. Evol. Microbiol.">
        <title>The Global Catalogue of Microorganisms (GCM) 10K type strain sequencing project: providing services to taxonomists for standard genome sequencing and annotation.</title>
        <authorList>
            <consortium name="The Broad Institute Genomics Platform"/>
            <consortium name="The Broad Institute Genome Sequencing Center for Infectious Disease"/>
            <person name="Wu L."/>
            <person name="Ma J."/>
        </authorList>
    </citation>
    <scope>NUCLEOTIDE SEQUENCE [LARGE SCALE GENOMIC DNA]</scope>
    <source>
        <strain evidence="2">JCM 10083</strain>
    </source>
</reference>
<evidence type="ECO:0000313" key="1">
    <source>
        <dbReference type="EMBL" id="MFC7607222.1"/>
    </source>
</evidence>
<dbReference type="EMBL" id="JBHTEE010000002">
    <property type="protein sequence ID" value="MFC7607222.1"/>
    <property type="molecule type" value="Genomic_DNA"/>
</dbReference>
<name>A0ABW2TFW6_9ACTN</name>
<comment type="caution">
    <text evidence="1">The sequence shown here is derived from an EMBL/GenBank/DDBJ whole genome shotgun (WGS) entry which is preliminary data.</text>
</comment>
<proteinExistence type="predicted"/>
<accession>A0ABW2TFW6</accession>